<keyword evidence="1" id="KW-0812">Transmembrane</keyword>
<evidence type="ECO:0000313" key="2">
    <source>
        <dbReference type="EMBL" id="CAD8117961.1"/>
    </source>
</evidence>
<organism evidence="2 3">
    <name type="scientific">Paramecium primaurelia</name>
    <dbReference type="NCBI Taxonomy" id="5886"/>
    <lineage>
        <taxon>Eukaryota</taxon>
        <taxon>Sar</taxon>
        <taxon>Alveolata</taxon>
        <taxon>Ciliophora</taxon>
        <taxon>Intramacronucleata</taxon>
        <taxon>Oligohymenophorea</taxon>
        <taxon>Peniculida</taxon>
        <taxon>Parameciidae</taxon>
        <taxon>Paramecium</taxon>
    </lineage>
</organism>
<keyword evidence="1" id="KW-0472">Membrane</keyword>
<evidence type="ECO:0008006" key="4">
    <source>
        <dbReference type="Google" id="ProtNLM"/>
    </source>
</evidence>
<proteinExistence type="predicted"/>
<comment type="caution">
    <text evidence="2">The sequence shown here is derived from an EMBL/GenBank/DDBJ whole genome shotgun (WGS) entry which is preliminary data.</text>
</comment>
<sequence>MFKLQFQRCQFLCALFRNQYFKQSILQQRHVSVYLDILMMVIKYSVKNVIAYVRLNISLNKKYRNKLQISIRLFDIGLQICSTFNIVNYIKQLHNM</sequence>
<dbReference type="AlphaFoldDB" id="A0A8S1QQZ2"/>
<accession>A0A8S1QQZ2</accession>
<protein>
    <recommendedName>
        <fullName evidence="4">Transmembrane protein</fullName>
    </recommendedName>
</protein>
<feature type="transmembrane region" description="Helical" evidence="1">
    <location>
        <begin position="69"/>
        <end position="90"/>
    </location>
</feature>
<evidence type="ECO:0000313" key="3">
    <source>
        <dbReference type="Proteomes" id="UP000688137"/>
    </source>
</evidence>
<gene>
    <name evidence="2" type="ORF">PPRIM_AZ9-3.1.T2180002</name>
</gene>
<name>A0A8S1QQZ2_PARPR</name>
<keyword evidence="3" id="KW-1185">Reference proteome</keyword>
<keyword evidence="1" id="KW-1133">Transmembrane helix</keyword>
<reference evidence="2" key="1">
    <citation type="submission" date="2021-01" db="EMBL/GenBank/DDBJ databases">
        <authorList>
            <consortium name="Genoscope - CEA"/>
            <person name="William W."/>
        </authorList>
    </citation>
    <scope>NUCLEOTIDE SEQUENCE</scope>
</reference>
<dbReference type="EMBL" id="CAJJDM010000227">
    <property type="protein sequence ID" value="CAD8117961.1"/>
    <property type="molecule type" value="Genomic_DNA"/>
</dbReference>
<evidence type="ECO:0000256" key="1">
    <source>
        <dbReference type="SAM" id="Phobius"/>
    </source>
</evidence>
<dbReference type="Proteomes" id="UP000688137">
    <property type="component" value="Unassembled WGS sequence"/>
</dbReference>